<dbReference type="Pfam" id="PF03995">
    <property type="entry name" value="Inhibitor_I36"/>
    <property type="match status" value="1"/>
</dbReference>
<gene>
    <name evidence="2" type="ORF">HCN51_55025</name>
</gene>
<evidence type="ECO:0000313" key="3">
    <source>
        <dbReference type="Proteomes" id="UP000696294"/>
    </source>
</evidence>
<feature type="signal peptide" evidence="1">
    <location>
        <begin position="1"/>
        <end position="19"/>
    </location>
</feature>
<keyword evidence="1" id="KW-0732">Signal</keyword>
<keyword evidence="3" id="KW-1185">Reference proteome</keyword>
<name>A0ABX1BPC1_9ACTN</name>
<protein>
    <submittedName>
        <fullName evidence="2">Uncharacterized protein</fullName>
    </submittedName>
</protein>
<dbReference type="Proteomes" id="UP000696294">
    <property type="component" value="Unassembled WGS sequence"/>
</dbReference>
<proteinExistence type="predicted"/>
<accession>A0ABX1BPC1</accession>
<evidence type="ECO:0000313" key="2">
    <source>
        <dbReference type="EMBL" id="NJP98444.1"/>
    </source>
</evidence>
<organism evidence="2 3">
    <name type="scientific">Nonomuraea composti</name>
    <dbReference type="NCBI Taxonomy" id="2720023"/>
    <lineage>
        <taxon>Bacteria</taxon>
        <taxon>Bacillati</taxon>
        <taxon>Actinomycetota</taxon>
        <taxon>Actinomycetes</taxon>
        <taxon>Streptosporangiales</taxon>
        <taxon>Streptosporangiaceae</taxon>
        <taxon>Nonomuraea</taxon>
    </lineage>
</organism>
<dbReference type="EMBL" id="JAATEP010000092">
    <property type="protein sequence ID" value="NJP98444.1"/>
    <property type="molecule type" value="Genomic_DNA"/>
</dbReference>
<evidence type="ECO:0000256" key="1">
    <source>
        <dbReference type="SAM" id="SignalP"/>
    </source>
</evidence>
<comment type="caution">
    <text evidence="2">The sequence shown here is derived from an EMBL/GenBank/DDBJ whole genome shotgun (WGS) entry which is preliminary data.</text>
</comment>
<feature type="chain" id="PRO_5045185356" evidence="1">
    <location>
        <begin position="20"/>
        <end position="184"/>
    </location>
</feature>
<sequence length="184" mass="19635">MILGAFTLCITTLGTAAHAGSSATVPGTRTNATSGTGSIFDAPMPSSVITSCNNSTGTGYCISYAPREEGYIPCPTGYLCLYTDVDWKGMQVRFPAGNWHPNLSYIKCPAHDGDEDYYCTTEEDFNDEVSSWANNATGIMYCVNWSISGEPGAPYNNDMPPGTQGSYIGDLWNDQASALSKQGC</sequence>
<reference evidence="2 3" key="1">
    <citation type="submission" date="2020-03" db="EMBL/GenBank/DDBJ databases">
        <title>WGS of actinomycetes isolated from Thailand.</title>
        <authorList>
            <person name="Thawai C."/>
        </authorList>
    </citation>
    <scope>NUCLEOTIDE SEQUENCE [LARGE SCALE GENOMIC DNA]</scope>
    <source>
        <strain evidence="2 3">FMUSA5-5</strain>
    </source>
</reference>